<dbReference type="InterPro" id="IPR011330">
    <property type="entry name" value="Glyco_hydro/deAcase_b/a-brl"/>
</dbReference>
<dbReference type="SUPFAM" id="SSF88713">
    <property type="entry name" value="Glycoside hydrolase/deacetylase"/>
    <property type="match status" value="1"/>
</dbReference>
<protein>
    <recommendedName>
        <fullName evidence="2">NodB homology domain-containing protein</fullName>
    </recommendedName>
</protein>
<dbReference type="GO" id="GO:0005975">
    <property type="term" value="P:carbohydrate metabolic process"/>
    <property type="evidence" value="ECO:0007669"/>
    <property type="project" value="InterPro"/>
</dbReference>
<keyword evidence="1" id="KW-0732">Signal</keyword>
<dbReference type="EMBL" id="AP021879">
    <property type="protein sequence ID" value="BBO87862.1"/>
    <property type="molecule type" value="Genomic_DNA"/>
</dbReference>
<dbReference type="InterPro" id="IPR051398">
    <property type="entry name" value="Polysacch_Deacetylase"/>
</dbReference>
<dbReference type="InterPro" id="IPR002509">
    <property type="entry name" value="NODB_dom"/>
</dbReference>
<evidence type="ECO:0000256" key="1">
    <source>
        <dbReference type="ARBA" id="ARBA00022729"/>
    </source>
</evidence>
<organism evidence="3 4">
    <name type="scientific">Desulfosarcina ovata subsp. ovata</name>
    <dbReference type="NCBI Taxonomy" id="2752305"/>
    <lineage>
        <taxon>Bacteria</taxon>
        <taxon>Pseudomonadati</taxon>
        <taxon>Thermodesulfobacteriota</taxon>
        <taxon>Desulfobacteria</taxon>
        <taxon>Desulfobacterales</taxon>
        <taxon>Desulfosarcinaceae</taxon>
        <taxon>Desulfosarcina</taxon>
    </lineage>
</organism>
<dbReference type="GO" id="GO:0016810">
    <property type="term" value="F:hydrolase activity, acting on carbon-nitrogen (but not peptide) bonds"/>
    <property type="evidence" value="ECO:0007669"/>
    <property type="project" value="InterPro"/>
</dbReference>
<sequence length="206" mass="23402">MTTDARLADLLRRMGIPATFNLCAGLHENQRRFGWMHAGQEVWRLGWNEMRSVYDGFTIANHSLTHANLCEMPTEAARQEIAVGRERLQQFFGQRVAGFAYPFGAVNPAVMALVRKAGHLYARTVDSTADAFSPADPMAFHPSCHFLAPDFWQRYDEAKRCGVFYFWGHSFELADEAMWQALDAVLARISADPDSRWGNLPDLFDR</sequence>
<gene>
    <name evidence="3" type="ORF">DSCOOX_10420</name>
</gene>
<accession>A0A5K8A5K2</accession>
<proteinExistence type="predicted"/>
<keyword evidence="4" id="KW-1185">Reference proteome</keyword>
<dbReference type="AlphaFoldDB" id="A0A5K8A5K2"/>
<dbReference type="PANTHER" id="PTHR34216:SF7">
    <property type="entry name" value="POLY-BETA-1,6-N-ACETYL-D-GLUCOSAMINE N-DEACETYLASE"/>
    <property type="match status" value="1"/>
</dbReference>
<dbReference type="PROSITE" id="PS51677">
    <property type="entry name" value="NODB"/>
    <property type="match status" value="1"/>
</dbReference>
<dbReference type="PANTHER" id="PTHR34216">
    <property type="match status" value="1"/>
</dbReference>
<evidence type="ECO:0000259" key="2">
    <source>
        <dbReference type="PROSITE" id="PS51677"/>
    </source>
</evidence>
<dbReference type="CDD" id="cd10967">
    <property type="entry name" value="CE4_GLA_like_6s"/>
    <property type="match status" value="1"/>
</dbReference>
<reference evidence="3 4" key="1">
    <citation type="submission" date="2019-11" db="EMBL/GenBank/DDBJ databases">
        <title>Comparative genomics of hydrocarbon-degrading Desulfosarcina strains.</title>
        <authorList>
            <person name="Watanabe M."/>
            <person name="Kojima H."/>
            <person name="Fukui M."/>
        </authorList>
    </citation>
    <scope>NUCLEOTIDE SEQUENCE [LARGE SCALE GENOMIC DNA]</scope>
    <source>
        <strain evidence="4">oXyS1</strain>
    </source>
</reference>
<feature type="domain" description="NodB homology" evidence="2">
    <location>
        <begin position="1"/>
        <end position="206"/>
    </location>
</feature>
<dbReference type="Gene3D" id="3.20.20.370">
    <property type="entry name" value="Glycoside hydrolase/deacetylase"/>
    <property type="match status" value="1"/>
</dbReference>
<name>A0A5K8A5K2_9BACT</name>
<evidence type="ECO:0000313" key="4">
    <source>
        <dbReference type="Proteomes" id="UP000422108"/>
    </source>
</evidence>
<dbReference type="Pfam" id="PF01522">
    <property type="entry name" value="Polysacc_deac_1"/>
    <property type="match status" value="1"/>
</dbReference>
<evidence type="ECO:0000313" key="3">
    <source>
        <dbReference type="EMBL" id="BBO87862.1"/>
    </source>
</evidence>
<dbReference type="Proteomes" id="UP000422108">
    <property type="component" value="Chromosome"/>
</dbReference>